<reference evidence="1 2" key="1">
    <citation type="submission" date="2005-09" db="EMBL/GenBank/DDBJ databases">
        <authorList>
            <person name="Mural R.J."/>
            <person name="Li P.W."/>
            <person name="Adams M.D."/>
            <person name="Amanatides P.G."/>
            <person name="Baden-Tillson H."/>
            <person name="Barnstead M."/>
            <person name="Chin S.H."/>
            <person name="Dew I."/>
            <person name="Evans C.A."/>
            <person name="Ferriera S."/>
            <person name="Flanigan M."/>
            <person name="Fosler C."/>
            <person name="Glodek A."/>
            <person name="Gu Z."/>
            <person name="Holt R.A."/>
            <person name="Jennings D."/>
            <person name="Kraft C.L."/>
            <person name="Lu F."/>
            <person name="Nguyen T."/>
            <person name="Nusskern D.R."/>
            <person name="Pfannkoch C.M."/>
            <person name="Sitter C."/>
            <person name="Sutton G.G."/>
            <person name="Venter J.C."/>
            <person name="Wang Z."/>
            <person name="Woodage T."/>
            <person name="Zheng X.H."/>
            <person name="Zhong F."/>
        </authorList>
    </citation>
    <scope>NUCLEOTIDE SEQUENCE [LARGE SCALE GENOMIC DNA]</scope>
    <source>
        <strain>BN</strain>
        <strain evidence="2">Sprague-Dawley</strain>
    </source>
</reference>
<gene>
    <name evidence="1" type="ORF">rCG_40590</name>
</gene>
<sequence length="68" mass="7851">MNVDPSYVYRVPQIRMLLGLTSLTMHLDSLEIPVNSTLMNVPVSRTSMKVYVWMQKMTTTVATWLVDF</sequence>
<name>A6I785_RAT</name>
<evidence type="ECO:0000313" key="1">
    <source>
        <dbReference type="EMBL" id="EDM18145.1"/>
    </source>
</evidence>
<evidence type="ECO:0000313" key="2">
    <source>
        <dbReference type="Proteomes" id="UP000234681"/>
    </source>
</evidence>
<organism evidence="1 2">
    <name type="scientific">Rattus norvegicus</name>
    <name type="common">Rat</name>
    <dbReference type="NCBI Taxonomy" id="10116"/>
    <lineage>
        <taxon>Eukaryota</taxon>
        <taxon>Metazoa</taxon>
        <taxon>Chordata</taxon>
        <taxon>Craniata</taxon>
        <taxon>Vertebrata</taxon>
        <taxon>Euteleostomi</taxon>
        <taxon>Mammalia</taxon>
        <taxon>Eutheria</taxon>
        <taxon>Euarchontoglires</taxon>
        <taxon>Glires</taxon>
        <taxon>Rodentia</taxon>
        <taxon>Myomorpha</taxon>
        <taxon>Muroidea</taxon>
        <taxon>Muridae</taxon>
        <taxon>Murinae</taxon>
        <taxon>Rattus</taxon>
    </lineage>
</organism>
<protein>
    <submittedName>
        <fullName evidence="1">RCG40590</fullName>
    </submittedName>
</protein>
<proteinExistence type="predicted"/>
<accession>A6I785</accession>
<dbReference type="AlphaFoldDB" id="A6I785"/>
<dbReference type="EMBL" id="CH473956">
    <property type="protein sequence ID" value="EDM18145.1"/>
    <property type="molecule type" value="Genomic_DNA"/>
</dbReference>
<dbReference type="Proteomes" id="UP000234681">
    <property type="component" value="Chromosome 1"/>
</dbReference>